<dbReference type="GO" id="GO:0007154">
    <property type="term" value="P:cell communication"/>
    <property type="evidence" value="ECO:0007669"/>
    <property type="project" value="InterPro"/>
</dbReference>
<name>A0A1B0DG15_PHLPP</name>
<reference evidence="6" key="1">
    <citation type="submission" date="2022-08" db="UniProtKB">
        <authorList>
            <consortium name="EnsemblMetazoa"/>
        </authorList>
    </citation>
    <scope>IDENTIFICATION</scope>
    <source>
        <strain evidence="6">Israel</strain>
    </source>
</reference>
<dbReference type="VEuPathDB" id="VectorBase:PPAPM1_007319"/>
<dbReference type="GO" id="GO:0016020">
    <property type="term" value="C:membrane"/>
    <property type="evidence" value="ECO:0007669"/>
    <property type="project" value="InterPro"/>
</dbReference>
<dbReference type="Pfam" id="PF00053">
    <property type="entry name" value="EGF_laminin"/>
    <property type="match status" value="1"/>
</dbReference>
<evidence type="ECO:0000256" key="4">
    <source>
        <dbReference type="ARBA" id="ARBA00023157"/>
    </source>
</evidence>
<dbReference type="EnsemblMetazoa" id="PPAI006976-RA">
    <property type="protein sequence ID" value="PPAI006976-PA"/>
    <property type="gene ID" value="PPAI006976"/>
</dbReference>
<keyword evidence="2 5" id="KW-0245">EGF-like domain</keyword>
<dbReference type="GO" id="GO:0048513">
    <property type="term" value="P:animal organ development"/>
    <property type="evidence" value="ECO:0007669"/>
    <property type="project" value="UniProtKB-ARBA"/>
</dbReference>
<dbReference type="PROSITE" id="PS50026">
    <property type="entry name" value="EGF_3"/>
    <property type="match status" value="1"/>
</dbReference>
<proteinExistence type="predicted"/>
<dbReference type="VEuPathDB" id="VectorBase:PPAI006976"/>
<accession>A0A1B0DG15</accession>
<dbReference type="EMBL" id="AJVK01059193">
    <property type="status" value="NOT_ANNOTATED_CDS"/>
    <property type="molecule type" value="Genomic_DNA"/>
</dbReference>
<evidence type="ECO:0000313" key="6">
    <source>
        <dbReference type="EnsemblMetazoa" id="PPAI006976-PA"/>
    </source>
</evidence>
<keyword evidence="4 5" id="KW-1015">Disulfide bond</keyword>
<dbReference type="InterPro" id="IPR001774">
    <property type="entry name" value="DSL"/>
</dbReference>
<dbReference type="Pfam" id="PF01414">
    <property type="entry name" value="DSL"/>
    <property type="match status" value="1"/>
</dbReference>
<dbReference type="GO" id="GO:0048731">
    <property type="term" value="P:system development"/>
    <property type="evidence" value="ECO:0007669"/>
    <property type="project" value="UniProtKB-ARBA"/>
</dbReference>
<feature type="disulfide bond" evidence="5">
    <location>
        <begin position="58"/>
        <end position="67"/>
    </location>
</feature>
<dbReference type="Gene3D" id="2.10.25.10">
    <property type="entry name" value="Laminin"/>
    <property type="match status" value="1"/>
</dbReference>
<protein>
    <submittedName>
        <fullName evidence="6">Uncharacterized protein</fullName>
    </submittedName>
</protein>
<keyword evidence="3" id="KW-0677">Repeat</keyword>
<evidence type="ECO:0000256" key="5">
    <source>
        <dbReference type="PROSITE-ProRule" id="PRU00076"/>
    </source>
</evidence>
<evidence type="ECO:0000256" key="2">
    <source>
        <dbReference type="ARBA" id="ARBA00022536"/>
    </source>
</evidence>
<evidence type="ECO:0000256" key="3">
    <source>
        <dbReference type="ARBA" id="ARBA00022737"/>
    </source>
</evidence>
<evidence type="ECO:0000256" key="1">
    <source>
        <dbReference type="ARBA" id="ARBA00022473"/>
    </source>
</evidence>
<evidence type="ECO:0000313" key="7">
    <source>
        <dbReference type="Proteomes" id="UP000092462"/>
    </source>
</evidence>
<organism evidence="6 7">
    <name type="scientific">Phlebotomus papatasi</name>
    <name type="common">Sandfly</name>
    <dbReference type="NCBI Taxonomy" id="29031"/>
    <lineage>
        <taxon>Eukaryota</taxon>
        <taxon>Metazoa</taxon>
        <taxon>Ecdysozoa</taxon>
        <taxon>Arthropoda</taxon>
        <taxon>Hexapoda</taxon>
        <taxon>Insecta</taxon>
        <taxon>Pterygota</taxon>
        <taxon>Neoptera</taxon>
        <taxon>Endopterygota</taxon>
        <taxon>Diptera</taxon>
        <taxon>Nematocera</taxon>
        <taxon>Psychodoidea</taxon>
        <taxon>Psychodidae</taxon>
        <taxon>Phlebotomus</taxon>
        <taxon>Phlebotomus</taxon>
    </lineage>
</organism>
<dbReference type="Proteomes" id="UP000092462">
    <property type="component" value="Unassembled WGS sequence"/>
</dbReference>
<dbReference type="AlphaFoldDB" id="A0A1B0DG15"/>
<dbReference type="InterPro" id="IPR002049">
    <property type="entry name" value="LE_dom"/>
</dbReference>
<comment type="caution">
    <text evidence="5">Lacks conserved residue(s) required for the propagation of feature annotation.</text>
</comment>
<keyword evidence="7" id="KW-1185">Reference proteome</keyword>
<dbReference type="PROSITE" id="PS00022">
    <property type="entry name" value="EGF_1"/>
    <property type="match status" value="1"/>
</dbReference>
<keyword evidence="1" id="KW-0217">Developmental protein</keyword>
<dbReference type="InterPro" id="IPR000742">
    <property type="entry name" value="EGF"/>
</dbReference>
<sequence>MEEAEACEVPRNGHYVCDDNGEVKCLAGYTGDLCDVPICRKGCDPMQGYCKRPGECRCKLGFYGPKCDKCIKMLSNLQRKVWYHF</sequence>